<gene>
    <name evidence="2" type="ORF">ESZ50_11345</name>
</gene>
<evidence type="ECO:0000313" key="2">
    <source>
        <dbReference type="EMBL" id="TYC47816.1"/>
    </source>
</evidence>
<keyword evidence="1" id="KW-1133">Transmembrane helix</keyword>
<evidence type="ECO:0000313" key="3">
    <source>
        <dbReference type="Proteomes" id="UP000371977"/>
    </source>
</evidence>
<proteinExistence type="predicted"/>
<sequence>MGRWFGLIFIGLGIWQFFAGGQGIRKYRGARDKSTLGGKLAHVLFTFGIGLILIVWGFIVLFIKK</sequence>
<keyword evidence="3" id="KW-1185">Reference proteome</keyword>
<protein>
    <submittedName>
        <fullName evidence="2">Uncharacterized protein</fullName>
    </submittedName>
</protein>
<dbReference type="OrthoDB" id="9955514at2"/>
<reference evidence="2 3" key="1">
    <citation type="submission" date="2019-01" db="EMBL/GenBank/DDBJ databases">
        <title>Weissella sp. nov., a novel lactic acid bacterium isolated from animal feces.</title>
        <authorList>
            <person name="Wang L.-T."/>
        </authorList>
    </citation>
    <scope>NUCLEOTIDE SEQUENCE [LARGE SCALE GENOMIC DNA]</scope>
    <source>
        <strain evidence="2 3">8H-2</strain>
    </source>
</reference>
<dbReference type="EMBL" id="SDGZ01000030">
    <property type="protein sequence ID" value="TYC47816.1"/>
    <property type="molecule type" value="Genomic_DNA"/>
</dbReference>
<evidence type="ECO:0000256" key="1">
    <source>
        <dbReference type="SAM" id="Phobius"/>
    </source>
</evidence>
<accession>A0A6C2C2U9</accession>
<dbReference type="RefSeq" id="WP_148624063.1">
    <property type="nucleotide sequence ID" value="NZ_SDGZ01000030.1"/>
</dbReference>
<dbReference type="AlphaFoldDB" id="A0A6C2C2U9"/>
<comment type="caution">
    <text evidence="2">The sequence shown here is derived from an EMBL/GenBank/DDBJ whole genome shotgun (WGS) entry which is preliminary data.</text>
</comment>
<keyword evidence="1" id="KW-0472">Membrane</keyword>
<dbReference type="Proteomes" id="UP000371977">
    <property type="component" value="Unassembled WGS sequence"/>
</dbReference>
<name>A0A6C2C2U9_9LACO</name>
<keyword evidence="1" id="KW-0812">Transmembrane</keyword>
<organism evidence="2 3">
    <name type="scientific">Weissella muntiaci</name>
    <dbReference type="NCBI Taxonomy" id="2508881"/>
    <lineage>
        <taxon>Bacteria</taxon>
        <taxon>Bacillati</taxon>
        <taxon>Bacillota</taxon>
        <taxon>Bacilli</taxon>
        <taxon>Lactobacillales</taxon>
        <taxon>Lactobacillaceae</taxon>
        <taxon>Weissella</taxon>
    </lineage>
</organism>
<feature type="transmembrane region" description="Helical" evidence="1">
    <location>
        <begin position="43"/>
        <end position="63"/>
    </location>
</feature>